<evidence type="ECO:0000313" key="2">
    <source>
        <dbReference type="Proteomes" id="UP001145022"/>
    </source>
</evidence>
<proteinExistence type="predicted"/>
<gene>
    <name evidence="1" type="ORF">RS3R1_04800</name>
</gene>
<dbReference type="EMBL" id="BSCQ01000003">
    <property type="protein sequence ID" value="GLH41393.1"/>
    <property type="molecule type" value="Genomic_DNA"/>
</dbReference>
<keyword evidence="2" id="KW-1185">Reference proteome</keyword>
<reference evidence="1" key="1">
    <citation type="journal article" date="2021" name="Sci. Rep.">
        <title>An efficient direct screening system for microorganisms that activate plant immune responses based on plant-microbe interactions using cultured plant cells.</title>
        <authorList>
            <person name="Kurokawa M."/>
            <person name="Nakano M."/>
            <person name="Kitahata N."/>
            <person name="Kuchitsu K."/>
            <person name="Furuya T."/>
        </authorList>
    </citation>
    <scope>NUCLEOTIDE SEQUENCE</scope>
    <source>
        <strain evidence="1">RS3R-1</strain>
    </source>
</reference>
<name>A0ABQ5PD19_9PSED</name>
<accession>A0ABQ5PD19</accession>
<protein>
    <recommendedName>
        <fullName evidence="3">Phage tail protein</fullName>
    </recommendedName>
</protein>
<reference evidence="1" key="3">
    <citation type="journal article" date="2023" name="J. Biotechnol.">
        <title>Draft Genome Sequences of Endophytic Pseudomonas Strains, Isolated from the Interior of Brassicaceae Plants.</title>
        <authorList>
            <person name="Kaneko H."/>
            <person name="Furuya T."/>
        </authorList>
    </citation>
    <scope>NUCLEOTIDE SEQUENCE</scope>
    <source>
        <strain evidence="1">RS3R-1</strain>
    </source>
</reference>
<sequence length="151" mass="15254">MVASAETPGTAFEWDVAVEVMTGVFFAAAPPGAGPEATAVPLGRAGAKVTAVGSATFENSSVLLPDFDALAPVVTGAEYGWSGVKGLNSTDDASVDFVGRLTATDAAGLATVVRLDSSGAVFGTALNISNSSAMTFEEAQNDRHRTSDPKV</sequence>
<evidence type="ECO:0000313" key="1">
    <source>
        <dbReference type="EMBL" id="GLH41393.1"/>
    </source>
</evidence>
<reference evidence="1" key="2">
    <citation type="submission" date="2022-11" db="EMBL/GenBank/DDBJ databases">
        <title>Draft genome sequencing of Pseudomonas atacamensis RS3R1.</title>
        <authorList>
            <person name="Furuya T."/>
            <person name="Kaneko H."/>
        </authorList>
    </citation>
    <scope>NUCLEOTIDE SEQUENCE</scope>
    <source>
        <strain evidence="1">RS3R-1</strain>
    </source>
</reference>
<evidence type="ECO:0008006" key="3">
    <source>
        <dbReference type="Google" id="ProtNLM"/>
    </source>
</evidence>
<organism evidence="1 2">
    <name type="scientific">Pseudomonas atacamensis</name>
    <dbReference type="NCBI Taxonomy" id="2565368"/>
    <lineage>
        <taxon>Bacteria</taxon>
        <taxon>Pseudomonadati</taxon>
        <taxon>Pseudomonadota</taxon>
        <taxon>Gammaproteobacteria</taxon>
        <taxon>Pseudomonadales</taxon>
        <taxon>Pseudomonadaceae</taxon>
        <taxon>Pseudomonas</taxon>
    </lineage>
</organism>
<comment type="caution">
    <text evidence="1">The sequence shown here is derived from an EMBL/GenBank/DDBJ whole genome shotgun (WGS) entry which is preliminary data.</text>
</comment>
<dbReference type="Proteomes" id="UP001145022">
    <property type="component" value="Unassembled WGS sequence"/>
</dbReference>